<dbReference type="CDD" id="cd19941">
    <property type="entry name" value="TIL"/>
    <property type="match status" value="1"/>
</dbReference>
<dbReference type="GO" id="GO:0009986">
    <property type="term" value="C:cell surface"/>
    <property type="evidence" value="ECO:0007669"/>
    <property type="project" value="InterPro"/>
</dbReference>
<keyword evidence="7" id="KW-0472">Membrane</keyword>
<dbReference type="AlphaFoldDB" id="A0AAD8FBJ1"/>
<keyword evidence="15" id="KW-1185">Reference proteome</keyword>
<reference evidence="14" key="2">
    <citation type="submission" date="2023-04" db="EMBL/GenBank/DDBJ databases">
        <authorList>
            <person name="Bu L."/>
            <person name="Lu L."/>
            <person name="Laidemitt M.R."/>
            <person name="Zhang S.M."/>
            <person name="Mutuku M."/>
            <person name="Mkoji G."/>
            <person name="Steinauer M."/>
            <person name="Loker E.S."/>
        </authorList>
    </citation>
    <scope>NUCLEOTIDE SEQUENCE</scope>
    <source>
        <strain evidence="14">KasaAsao</strain>
        <tissue evidence="14">Whole Snail</tissue>
    </source>
</reference>
<comment type="similarity">
    <text evidence="3">Belongs to the plasmodium circumsporozoite protein family.</text>
</comment>
<dbReference type="SMART" id="SM00209">
    <property type="entry name" value="TSP1"/>
    <property type="match status" value="2"/>
</dbReference>
<protein>
    <recommendedName>
        <fullName evidence="4">Circumsporozoite protein</fullName>
    </recommendedName>
</protein>
<evidence type="ECO:0000256" key="9">
    <source>
        <dbReference type="ARBA" id="ARBA00023288"/>
    </source>
</evidence>
<dbReference type="PROSITE" id="PS01225">
    <property type="entry name" value="CTCK_2"/>
    <property type="match status" value="1"/>
</dbReference>
<dbReference type="InterPro" id="IPR000884">
    <property type="entry name" value="TSP1_rpt"/>
</dbReference>
<evidence type="ECO:0000313" key="14">
    <source>
        <dbReference type="EMBL" id="KAK0057411.1"/>
    </source>
</evidence>
<comment type="subcellular location">
    <subcellularLocation>
        <location evidence="2">Cell membrane</location>
        <topology evidence="2">Lipid-anchor</topology>
        <topology evidence="2">GPI-anchor</topology>
    </subcellularLocation>
    <subcellularLocation>
        <location evidence="1">Cytoplasm</location>
    </subcellularLocation>
</comment>
<evidence type="ECO:0000256" key="7">
    <source>
        <dbReference type="ARBA" id="ARBA00022622"/>
    </source>
</evidence>
<keyword evidence="8" id="KW-1015">Disulfide bond</keyword>
<keyword evidence="7" id="KW-0325">Glycoprotein</keyword>
<evidence type="ECO:0000256" key="5">
    <source>
        <dbReference type="ARBA" id="ARBA00022490"/>
    </source>
</evidence>
<comment type="caution">
    <text evidence="14">The sequence shown here is derived from an EMBL/GenBank/DDBJ whole genome shotgun (WGS) entry which is preliminary data.</text>
</comment>
<dbReference type="EMBL" id="JASAOG010000055">
    <property type="protein sequence ID" value="KAK0057411.1"/>
    <property type="molecule type" value="Genomic_DNA"/>
</dbReference>
<dbReference type="SUPFAM" id="SSF82895">
    <property type="entry name" value="TSP-1 type 1 repeat"/>
    <property type="match status" value="1"/>
</dbReference>
<evidence type="ECO:0000256" key="12">
    <source>
        <dbReference type="PROSITE-ProRule" id="PRU00039"/>
    </source>
</evidence>
<dbReference type="InterPro" id="IPR036383">
    <property type="entry name" value="TSP1_rpt_sf"/>
</dbReference>
<evidence type="ECO:0000256" key="6">
    <source>
        <dbReference type="ARBA" id="ARBA00022522"/>
    </source>
</evidence>
<dbReference type="GO" id="GO:0005737">
    <property type="term" value="C:cytoplasm"/>
    <property type="evidence" value="ECO:0007669"/>
    <property type="project" value="UniProtKB-SubCell"/>
</dbReference>
<keyword evidence="9" id="KW-0449">Lipoprotein</keyword>
<keyword evidence="6" id="KW-0748">Sporozoite</keyword>
<feature type="domain" description="CTCK" evidence="13">
    <location>
        <begin position="717"/>
        <end position="815"/>
    </location>
</feature>
<evidence type="ECO:0000256" key="8">
    <source>
        <dbReference type="ARBA" id="ARBA00023157"/>
    </source>
</evidence>
<evidence type="ECO:0000256" key="4">
    <source>
        <dbReference type="ARBA" id="ARBA00021911"/>
    </source>
</evidence>
<evidence type="ECO:0000256" key="2">
    <source>
        <dbReference type="ARBA" id="ARBA00004609"/>
    </source>
</evidence>
<keyword evidence="7" id="KW-0336">GPI-anchor</keyword>
<proteinExistence type="inferred from homology"/>
<dbReference type="GO" id="GO:0098552">
    <property type="term" value="C:side of membrane"/>
    <property type="evidence" value="ECO:0007669"/>
    <property type="project" value="UniProtKB-KW"/>
</dbReference>
<accession>A0AAD8FBJ1</accession>
<evidence type="ECO:0000313" key="15">
    <source>
        <dbReference type="Proteomes" id="UP001233172"/>
    </source>
</evidence>
<evidence type="ECO:0000256" key="11">
    <source>
        <dbReference type="ARBA" id="ARBA00045806"/>
    </source>
</evidence>
<name>A0AAD8FBJ1_BIOPF</name>
<dbReference type="InterPro" id="IPR006207">
    <property type="entry name" value="Cys_knot_C"/>
</dbReference>
<dbReference type="Pfam" id="PF00090">
    <property type="entry name" value="TSP_1"/>
    <property type="match status" value="1"/>
</dbReference>
<comment type="function">
    <text evidence="10">In the vertebrate host, binds to highly sulfated heparan sulfate proteoglycans (HSPGs) on the surface of host hepatocytes and is required for sporozoite invasion of the host hepatocytes.</text>
</comment>
<dbReference type="SUPFAM" id="SSF57603">
    <property type="entry name" value="FnI-like domain"/>
    <property type="match status" value="1"/>
</dbReference>
<evidence type="ECO:0000256" key="3">
    <source>
        <dbReference type="ARBA" id="ARBA00006241"/>
    </source>
</evidence>
<dbReference type="PROSITE" id="PS50092">
    <property type="entry name" value="TSP1"/>
    <property type="match status" value="1"/>
</dbReference>
<dbReference type="GO" id="GO:0005886">
    <property type="term" value="C:plasma membrane"/>
    <property type="evidence" value="ECO:0007669"/>
    <property type="project" value="UniProtKB-SubCell"/>
</dbReference>
<gene>
    <name evidence="14" type="ORF">Bpfe_013218</name>
</gene>
<dbReference type="PRINTS" id="PR01303">
    <property type="entry name" value="CRCMSPRZOITE"/>
</dbReference>
<keyword evidence="5" id="KW-0963">Cytoplasm</keyword>
<comment type="caution">
    <text evidence="12">Lacks conserved residue(s) required for the propagation of feature annotation.</text>
</comment>
<dbReference type="Proteomes" id="UP001233172">
    <property type="component" value="Unassembled WGS sequence"/>
</dbReference>
<dbReference type="InterPro" id="IPR003067">
    <property type="entry name" value="Crcmsprzoite"/>
</dbReference>
<evidence type="ECO:0000256" key="10">
    <source>
        <dbReference type="ARBA" id="ARBA00033726"/>
    </source>
</evidence>
<sequence length="817" mass="90786">MTTLVPGDKSLINFENITKELFIIGNEVHKLYSINEHDNAMILLPSNKTVIFKPPNDLIAIEINIEDFSLEYKTTLKNYTSSIVSLKNSQNLLILIYWKSDNSPLEVPSNGILFIAKEITIESTQKVKEQDIVYIVSNPGINITYDLCGDYCNGTVIDLVQLTSSQIKKLPITGIEVFPKNKTGDIFNFYVPFGITEASWSIDFPIGGHLITVGIEVPDLNSTFQILLENNVNSTSELLEDVDGKHIFNASKDSRYTFDKNLPANSRIVIKIAVPNYSVDIKMTEFKICKPTVEDFCRLENMVVLEALGFLTIDDILGKTDDNIIVRYDDLIEDGVMVYGSCYTCECHGFTLICDKTDNCTCPDSTIECTGDCHAAHTVITFNATGVPITCANESQPCIKEGCTTPMVCPGPWSSWSECYANCQQTRKRICDVRCGKDCDEFNLSESRICPGCITVPSTTAPTCKENEIPACVSHYDQCLESCVRYRRNSSCDSLKDDIHCIDTCKCKEGFLRDGNDNCVSNRSCECYPDNNSTVSIPHDYITKPSKCVSCTCNEGDYICKEDDACCDILPWSEWSPCSVTCGNGISTRTRKIFGSCPSNELVKEQRECEVTKCPCIVQGKVYNSSQTIMSDKCQECVCFNGVANCTAHDNIGKDIWSNENCTAKCYCDDDGVQQCTTDKELDACQEVIRNCDLSTHVLEDTPVRCCKKCVPKMIPCTYKAKSTILLNFTDETRGLCVSNEPQEVGSCAGTCGPSKVGVVQTVFRDGEFQMDTAEDCSCCKALFTKKLVKFICKDYSVVEQKLNYISGCTCQLCSRT</sequence>
<evidence type="ECO:0000259" key="13">
    <source>
        <dbReference type="PROSITE" id="PS01225"/>
    </source>
</evidence>
<evidence type="ECO:0000256" key="1">
    <source>
        <dbReference type="ARBA" id="ARBA00004496"/>
    </source>
</evidence>
<dbReference type="Gene3D" id="2.20.100.10">
    <property type="entry name" value="Thrombospondin type-1 (TSP1) repeat"/>
    <property type="match status" value="1"/>
</dbReference>
<dbReference type="Gene3D" id="2.10.70.10">
    <property type="entry name" value="Complement Module, domain 1"/>
    <property type="match status" value="1"/>
</dbReference>
<reference evidence="14" key="1">
    <citation type="journal article" date="2023" name="PLoS Negl. Trop. Dis.">
        <title>A genome sequence for Biomphalaria pfeifferi, the major vector snail for the human-infecting parasite Schistosoma mansoni.</title>
        <authorList>
            <person name="Bu L."/>
            <person name="Lu L."/>
            <person name="Laidemitt M.R."/>
            <person name="Zhang S.M."/>
            <person name="Mutuku M."/>
            <person name="Mkoji G."/>
            <person name="Steinauer M."/>
            <person name="Loker E.S."/>
        </authorList>
    </citation>
    <scope>NUCLEOTIDE SEQUENCE</scope>
    <source>
        <strain evidence="14">KasaAsao</strain>
    </source>
</reference>
<organism evidence="14 15">
    <name type="scientific">Biomphalaria pfeifferi</name>
    <name type="common">Bloodfluke planorb</name>
    <name type="synonym">Freshwater snail</name>
    <dbReference type="NCBI Taxonomy" id="112525"/>
    <lineage>
        <taxon>Eukaryota</taxon>
        <taxon>Metazoa</taxon>
        <taxon>Spiralia</taxon>
        <taxon>Lophotrochozoa</taxon>
        <taxon>Mollusca</taxon>
        <taxon>Gastropoda</taxon>
        <taxon>Heterobranchia</taxon>
        <taxon>Euthyneura</taxon>
        <taxon>Panpulmonata</taxon>
        <taxon>Hygrophila</taxon>
        <taxon>Lymnaeoidea</taxon>
        <taxon>Planorbidae</taxon>
        <taxon>Biomphalaria</taxon>
    </lineage>
</organism>
<comment type="function">
    <text evidence="11">Essential sporozoite protein. In the mosquito vector, required for sporozoite development in the oocyst, migration through the vector hemolymph and entry into the vector salivary glands. In the vertebrate host, required for sporozoite migration through the host dermis and infection of host hepatocytes. Binds to highly sulfated heparan sulfate proteoglycans (HSPGs) on the surface of host hepatocytes.</text>
</comment>